<accession>A0A7I7QVB9</accession>
<sequence>MRTAREVRRLGVEESARRHTERLGNIEQPLIEQSASAMFYIDEHISCDTGLQGKGFLRHPAGDAQAADSLPDGTAVSCPRRDPLWIVLAGSRWHTN</sequence>
<keyword evidence="2" id="KW-1185">Reference proteome</keyword>
<proteinExistence type="predicted"/>
<reference evidence="1 2" key="1">
    <citation type="journal article" date="2019" name="Emerg. Microbes Infect.">
        <title>Comprehensive subspecies identification of 175 nontuberculous mycobacteria species based on 7547 genomic profiles.</title>
        <authorList>
            <person name="Matsumoto Y."/>
            <person name="Kinjo T."/>
            <person name="Motooka D."/>
            <person name="Nabeya D."/>
            <person name="Jung N."/>
            <person name="Uechi K."/>
            <person name="Horii T."/>
            <person name="Iida T."/>
            <person name="Fujita J."/>
            <person name="Nakamura S."/>
        </authorList>
    </citation>
    <scope>NUCLEOTIDE SEQUENCE [LARGE SCALE GENOMIC DNA]</scope>
    <source>
        <strain evidence="1 2">JCM 17899</strain>
    </source>
</reference>
<dbReference type="AlphaFoldDB" id="A0A7I7QVB9"/>
<dbReference type="EMBL" id="AP022588">
    <property type="protein sequence ID" value="BBY29937.1"/>
    <property type="molecule type" value="Genomic_DNA"/>
</dbReference>
<dbReference type="Proteomes" id="UP000467193">
    <property type="component" value="Chromosome"/>
</dbReference>
<organism evidence="1 2">
    <name type="scientific">Mycolicibacterium sediminis</name>
    <dbReference type="NCBI Taxonomy" id="1286180"/>
    <lineage>
        <taxon>Bacteria</taxon>
        <taxon>Bacillati</taxon>
        <taxon>Actinomycetota</taxon>
        <taxon>Actinomycetes</taxon>
        <taxon>Mycobacteriales</taxon>
        <taxon>Mycobacteriaceae</taxon>
        <taxon>Mycolicibacterium</taxon>
    </lineage>
</organism>
<protein>
    <submittedName>
        <fullName evidence="1">Uncharacterized protein</fullName>
    </submittedName>
</protein>
<name>A0A7I7QVB9_9MYCO</name>
<evidence type="ECO:0000313" key="1">
    <source>
        <dbReference type="EMBL" id="BBY29937.1"/>
    </source>
</evidence>
<gene>
    <name evidence="1" type="ORF">MSEDJ_40330</name>
</gene>
<dbReference type="KEGG" id="msei:MSEDJ_40330"/>
<evidence type="ECO:0000313" key="2">
    <source>
        <dbReference type="Proteomes" id="UP000467193"/>
    </source>
</evidence>